<sequence length="434" mass="46359">MTKAIAIVLVALWTSAAEAADRHVTPVGAGTKDGSDWSNACDGFTGICAGTVLERGDTYYVADGDYTADGYLTLYKAATGTTRITVKKAIESDHGSPVGWVSSMGDGQAVFDSVSFDSGYWTFDGQVGSGTSGYGFKVDPQTCTGAALIKGIDVGQNNSAMHISHVDIAMCGEDLLRNGTSSPTPCAPSGSCGLNQDGIYSCNFLPTTDLQIRHVYIHDLTRDGITLCGVDTVLIEYVRIERNHSADDGSHGQGIAFISPPMNNATVRHSVFADVVGTAAIAWLGSNEMTYNNMYVYGNVFYSTDSARYWYSPNAIYGRPQTSQTNFFIYNNTFYKVVKPTTGMWGSTVQGIESRNNVYVNSDFSSNPPSTGVTSTHNFYYANTGGFIPLNETGQQYGSTEPFIDAPAGDFRLRTPTTTGVTLGSPYATDASGI</sequence>
<feature type="signal peptide" evidence="1">
    <location>
        <begin position="1"/>
        <end position="19"/>
    </location>
</feature>
<reference evidence="2" key="1">
    <citation type="submission" date="2012-09" db="EMBL/GenBank/DDBJ databases">
        <title>Inhibition of the growth of Bacillus subtilis by a novel anti-bacterial protein from the soil metagenome.</title>
        <authorList>
            <person name="O'Mahony M.M."/>
            <person name="Henneberger R."/>
            <person name="Doohan F."/>
            <person name="Marchesi J.R."/>
            <person name="Dobson A.D.W."/>
        </authorList>
    </citation>
    <scope>NUCLEOTIDE SEQUENCE</scope>
</reference>
<feature type="chain" id="PRO_5003933263" description="Right handed beta helix domain-containing protein" evidence="1">
    <location>
        <begin position="20"/>
        <end position="434"/>
    </location>
</feature>
<protein>
    <recommendedName>
        <fullName evidence="3">Right handed beta helix domain-containing protein</fullName>
    </recommendedName>
</protein>
<evidence type="ECO:0000313" key="2">
    <source>
        <dbReference type="EMBL" id="AFY17071.1"/>
    </source>
</evidence>
<organism evidence="2">
    <name type="scientific">uncultured bacterium 'To-T 020 P12'</name>
    <dbReference type="NCBI Taxonomy" id="1263626"/>
    <lineage>
        <taxon>Bacteria</taxon>
        <taxon>environmental samples</taxon>
    </lineage>
</organism>
<dbReference type="InterPro" id="IPR012334">
    <property type="entry name" value="Pectin_lyas_fold"/>
</dbReference>
<proteinExistence type="predicted"/>
<name>K9NAN1_9BACT</name>
<dbReference type="AlphaFoldDB" id="K9NAN1"/>
<evidence type="ECO:0008006" key="3">
    <source>
        <dbReference type="Google" id="ProtNLM"/>
    </source>
</evidence>
<dbReference type="SUPFAM" id="SSF51126">
    <property type="entry name" value="Pectin lyase-like"/>
    <property type="match status" value="1"/>
</dbReference>
<feature type="non-terminal residue" evidence="2">
    <location>
        <position position="434"/>
    </location>
</feature>
<evidence type="ECO:0000256" key="1">
    <source>
        <dbReference type="SAM" id="SignalP"/>
    </source>
</evidence>
<accession>K9NAN1</accession>
<keyword evidence="1" id="KW-0732">Signal</keyword>
<dbReference type="InterPro" id="IPR011050">
    <property type="entry name" value="Pectin_lyase_fold/virulence"/>
</dbReference>
<dbReference type="Gene3D" id="2.160.20.10">
    <property type="entry name" value="Single-stranded right-handed beta-helix, Pectin lyase-like"/>
    <property type="match status" value="1"/>
</dbReference>
<dbReference type="EMBL" id="JX846920">
    <property type="protein sequence ID" value="AFY17071.1"/>
    <property type="molecule type" value="Genomic_DNA"/>
</dbReference>